<dbReference type="NCBIfam" id="TIGR02535">
    <property type="entry name" value="hyp_Hser_kinase"/>
    <property type="match status" value="1"/>
</dbReference>
<keyword evidence="5" id="KW-0324">Glycolysis</keyword>
<dbReference type="InterPro" id="IPR006124">
    <property type="entry name" value="Metalloenzyme"/>
</dbReference>
<evidence type="ECO:0000313" key="9">
    <source>
        <dbReference type="Proteomes" id="UP000183085"/>
    </source>
</evidence>
<evidence type="ECO:0000313" key="8">
    <source>
        <dbReference type="EMBL" id="OIP38283.1"/>
    </source>
</evidence>
<evidence type="ECO:0000256" key="2">
    <source>
        <dbReference type="ARBA" id="ARBA00002315"/>
    </source>
</evidence>
<dbReference type="CDD" id="cd16011">
    <property type="entry name" value="iPGM_like"/>
    <property type="match status" value="1"/>
</dbReference>
<comment type="function">
    <text evidence="2">Catalyzes the interconversion of 2-phosphoglycerate and 3-phosphoglycerate.</text>
</comment>
<sequence>MKYILIVGDGMADYPLDELEGKTPLQAANTPNMDRMAREGIVGTAKTIPDGMSPGSDVANLAVMGYDPEKYYSGRAPLEAASMGIRLESDEIAFRCNLVTVENGIMKDYSGGHISTPEAQGLIEAVDASLGNERVKFHAGVSYRHLMVLKEDVLPICTPPHDISDRAIVPFLPQGSGSEMLRELMFASCSVLEAHEINHNRIREGKNPANMIWLWGYGKPIKMPTLKQRFGLSGGVISAVDLVRGIGQCAGLRSIAVPGITGYYDTNYIGKAEYALDALKNDDFVFIHIEAPDEASHNGDLAAKIKAIEDIDEKVLGTILNHIPDRARILLLPDHETPISTKTHASGHVPFVIWGDGIKPDGILSYDEDSAQKSQLRLEKGWEILEYFISLNATRCQ</sequence>
<evidence type="ECO:0000256" key="3">
    <source>
        <dbReference type="ARBA" id="ARBA00004921"/>
    </source>
</evidence>
<gene>
    <name evidence="8" type="ORF">AUJ95_06975</name>
</gene>
<dbReference type="NCBIfam" id="TIGR00306">
    <property type="entry name" value="apgM"/>
    <property type="match status" value="1"/>
</dbReference>
<evidence type="ECO:0000256" key="4">
    <source>
        <dbReference type="ARBA" id="ARBA00005524"/>
    </source>
</evidence>
<dbReference type="Pfam" id="PF10143">
    <property type="entry name" value="PhosphMutase"/>
    <property type="match status" value="1"/>
</dbReference>
<feature type="domain" description="Metalloenzyme" evidence="7">
    <location>
        <begin position="1"/>
        <end position="369"/>
    </location>
</feature>
<proteinExistence type="inferred from homology"/>
<dbReference type="GO" id="GO:0006096">
    <property type="term" value="P:glycolytic process"/>
    <property type="evidence" value="ECO:0007669"/>
    <property type="project" value="UniProtKB-KW"/>
</dbReference>
<dbReference type="PIRSF" id="PIRSF006392">
    <property type="entry name" value="IPGAM_arch"/>
    <property type="match status" value="1"/>
</dbReference>
<dbReference type="GO" id="GO:0046872">
    <property type="term" value="F:metal ion binding"/>
    <property type="evidence" value="ECO:0007669"/>
    <property type="project" value="InterPro"/>
</dbReference>
<dbReference type="Pfam" id="PF01676">
    <property type="entry name" value="Metalloenzyme"/>
    <property type="match status" value="1"/>
</dbReference>
<evidence type="ECO:0000256" key="1">
    <source>
        <dbReference type="ARBA" id="ARBA00000370"/>
    </source>
</evidence>
<keyword evidence="6" id="KW-0413">Isomerase</keyword>
<dbReference type="PANTHER" id="PTHR31209">
    <property type="entry name" value="COFACTOR-INDEPENDENT PHOSPHOGLYCERATE MUTASE"/>
    <property type="match status" value="1"/>
</dbReference>
<dbReference type="PANTHER" id="PTHR31209:SF4">
    <property type="entry name" value="2,3-BISPHOSPHOGLYCERATE-INDEPENDENT PHOSPHOGLYCERATE MUTASE"/>
    <property type="match status" value="1"/>
</dbReference>
<evidence type="ECO:0000259" key="7">
    <source>
        <dbReference type="Pfam" id="PF01676"/>
    </source>
</evidence>
<dbReference type="NCBIfam" id="NF003242">
    <property type="entry name" value="PRK04200.1"/>
    <property type="match status" value="1"/>
</dbReference>
<dbReference type="EMBL" id="MNYI01000183">
    <property type="protein sequence ID" value="OIP38283.1"/>
    <property type="molecule type" value="Genomic_DNA"/>
</dbReference>
<dbReference type="InterPro" id="IPR004456">
    <property type="entry name" value="Pglycerate_mutase_ApgM"/>
</dbReference>
<comment type="catalytic activity">
    <reaction evidence="1">
        <text>(2R)-2-phosphoglycerate = (2R)-3-phosphoglycerate</text>
        <dbReference type="Rhea" id="RHEA:15901"/>
        <dbReference type="ChEBI" id="CHEBI:58272"/>
        <dbReference type="ChEBI" id="CHEBI:58289"/>
        <dbReference type="EC" id="5.4.2.12"/>
    </reaction>
</comment>
<dbReference type="InterPro" id="IPR017850">
    <property type="entry name" value="Alkaline_phosphatase_core_sf"/>
</dbReference>
<dbReference type="AlphaFoldDB" id="A0A1J5DS42"/>
<accession>A0A1J5DS42</accession>
<evidence type="ECO:0000256" key="5">
    <source>
        <dbReference type="ARBA" id="ARBA00023152"/>
    </source>
</evidence>
<comment type="caution">
    <text evidence="8">The sequence shown here is derived from an EMBL/GenBank/DDBJ whole genome shotgun (WGS) entry which is preliminary data.</text>
</comment>
<organism evidence="8 9">
    <name type="scientific">Candidatus Desantisbacteria bacterium CG2_30_40_21</name>
    <dbReference type="NCBI Taxonomy" id="1817895"/>
    <lineage>
        <taxon>Bacteria</taxon>
        <taxon>Candidatus Desantisiibacteriota</taxon>
    </lineage>
</organism>
<reference evidence="8 9" key="1">
    <citation type="journal article" date="2016" name="Environ. Microbiol.">
        <title>Genomic resolution of a cold subsurface aquifer community provides metabolic insights for novel microbes adapted to high CO concentrations.</title>
        <authorList>
            <person name="Probst A.J."/>
            <person name="Castelle C.J."/>
            <person name="Singh A."/>
            <person name="Brown C.T."/>
            <person name="Anantharaman K."/>
            <person name="Sharon I."/>
            <person name="Hug L.A."/>
            <person name="Burstein D."/>
            <person name="Emerson J.B."/>
            <person name="Thomas B.C."/>
            <person name="Banfield J.F."/>
        </authorList>
    </citation>
    <scope>NUCLEOTIDE SEQUENCE [LARGE SCALE GENOMIC DNA]</scope>
    <source>
        <strain evidence="8">CG2_30_40_21</strain>
    </source>
</reference>
<name>A0A1J5DS42_9BACT</name>
<comment type="similarity">
    <text evidence="4">Belongs to the BPG-independent phosphoglycerate mutase family. A-PGAM subfamily.</text>
</comment>
<dbReference type="SUPFAM" id="SSF53649">
    <property type="entry name" value="Alkaline phosphatase-like"/>
    <property type="match status" value="1"/>
</dbReference>
<dbReference type="GO" id="GO:0004619">
    <property type="term" value="F:phosphoglycerate mutase activity"/>
    <property type="evidence" value="ECO:0007669"/>
    <property type="project" value="UniProtKB-EC"/>
</dbReference>
<evidence type="ECO:0000256" key="6">
    <source>
        <dbReference type="ARBA" id="ARBA00023235"/>
    </source>
</evidence>
<dbReference type="STRING" id="1817895.AUJ95_06975"/>
<dbReference type="Gene3D" id="3.40.720.10">
    <property type="entry name" value="Alkaline Phosphatase, subunit A"/>
    <property type="match status" value="2"/>
</dbReference>
<dbReference type="InterPro" id="IPR023665">
    <property type="entry name" value="ApgAM_prokaryotes"/>
</dbReference>
<comment type="pathway">
    <text evidence="3">Carbohydrate degradation.</text>
</comment>
<dbReference type="Proteomes" id="UP000183085">
    <property type="component" value="Unassembled WGS sequence"/>
</dbReference>
<protein>
    <submittedName>
        <fullName evidence="8">Cofactor-independent phosphoglycerate mutase</fullName>
    </submittedName>
</protein>